<sequence length="48" mass="4924">MDRTGVSNYTVGHRIGWDAADSEAGAAAATSLEKAVELTLAGEFDGIV</sequence>
<gene>
    <name evidence="1" type="ORF">METZ01_LOCUS248371</name>
</gene>
<reference evidence="1" key="1">
    <citation type="submission" date="2018-05" db="EMBL/GenBank/DDBJ databases">
        <authorList>
            <person name="Lanie J.A."/>
            <person name="Ng W.-L."/>
            <person name="Kazmierczak K.M."/>
            <person name="Andrzejewski T.M."/>
            <person name="Davidsen T.M."/>
            <person name="Wayne K.J."/>
            <person name="Tettelin H."/>
            <person name="Glass J.I."/>
            <person name="Rusch D."/>
            <person name="Podicherti R."/>
            <person name="Tsui H.-C.T."/>
            <person name="Winkler M.E."/>
        </authorList>
    </citation>
    <scope>NUCLEOTIDE SEQUENCE</scope>
</reference>
<evidence type="ECO:0000313" key="1">
    <source>
        <dbReference type="EMBL" id="SVB95517.1"/>
    </source>
</evidence>
<dbReference type="EMBL" id="UINC01065639">
    <property type="protein sequence ID" value="SVB95517.1"/>
    <property type="molecule type" value="Genomic_DNA"/>
</dbReference>
<accession>A0A382I8H6</accession>
<protein>
    <submittedName>
        <fullName evidence="1">Uncharacterized protein</fullName>
    </submittedName>
</protein>
<organism evidence="1">
    <name type="scientific">marine metagenome</name>
    <dbReference type="NCBI Taxonomy" id="408172"/>
    <lineage>
        <taxon>unclassified sequences</taxon>
        <taxon>metagenomes</taxon>
        <taxon>ecological metagenomes</taxon>
    </lineage>
</organism>
<proteinExistence type="predicted"/>
<name>A0A382I8H6_9ZZZZ</name>
<dbReference type="AlphaFoldDB" id="A0A382I8H6"/>
<feature type="non-terminal residue" evidence="1">
    <location>
        <position position="48"/>
    </location>
</feature>